<dbReference type="PANTHER" id="PTHR28153">
    <property type="entry name" value="PROTEIN, PUTATIVE-RELATED"/>
    <property type="match status" value="1"/>
</dbReference>
<dbReference type="Pfam" id="PF14831">
    <property type="entry name" value="DUF4484"/>
    <property type="match status" value="1"/>
</dbReference>
<dbReference type="InterPro" id="IPR053056">
    <property type="entry name" value="Lipid_Metab_Assoc_Protein"/>
</dbReference>
<protein>
    <recommendedName>
        <fullName evidence="2">DUF4484 domain-containing protein</fullName>
    </recommendedName>
</protein>
<dbReference type="PANTHER" id="PTHR28153:SF1">
    <property type="entry name" value="DUF4484 DOMAIN-CONTAINING PROTEIN"/>
    <property type="match status" value="1"/>
</dbReference>
<dbReference type="GO" id="GO:0005811">
    <property type="term" value="C:lipid droplet"/>
    <property type="evidence" value="ECO:0007669"/>
    <property type="project" value="TreeGrafter"/>
</dbReference>
<keyword evidence="4" id="KW-1185">Reference proteome</keyword>
<dbReference type="InterPro" id="IPR018626">
    <property type="entry name" value="LCHN/Anr2"/>
</dbReference>
<dbReference type="AlphaFoldDB" id="A0A0F8V5A4"/>
<reference evidence="3 4" key="1">
    <citation type="submission" date="2015-02" db="EMBL/GenBank/DDBJ databases">
        <title>Draft Genome Sequences of Two Closely-Related Aflatoxigenic Aspergillus Species Obtained from the Cote d'Ivoire.</title>
        <authorList>
            <person name="Moore G.G."/>
            <person name="Beltz S.B."/>
            <person name="Mack B.M."/>
        </authorList>
    </citation>
    <scope>NUCLEOTIDE SEQUENCE [LARGE SCALE GENOMIC DNA]</scope>
    <source>
        <strain evidence="3 4">SRRC1468</strain>
    </source>
</reference>
<organism evidence="3 4">
    <name type="scientific">Aspergillus rambellii</name>
    <dbReference type="NCBI Taxonomy" id="308745"/>
    <lineage>
        <taxon>Eukaryota</taxon>
        <taxon>Fungi</taxon>
        <taxon>Dikarya</taxon>
        <taxon>Ascomycota</taxon>
        <taxon>Pezizomycotina</taxon>
        <taxon>Eurotiomycetes</taxon>
        <taxon>Eurotiomycetidae</taxon>
        <taxon>Eurotiales</taxon>
        <taxon>Aspergillaceae</taxon>
        <taxon>Aspergillus</taxon>
        <taxon>Aspergillus subgen. Nidulantes</taxon>
    </lineage>
</organism>
<dbReference type="EMBL" id="JZBS01000197">
    <property type="protein sequence ID" value="KKK26943.1"/>
    <property type="molecule type" value="Genomic_DNA"/>
</dbReference>
<evidence type="ECO:0000313" key="4">
    <source>
        <dbReference type="Proteomes" id="UP000034291"/>
    </source>
</evidence>
<comment type="caution">
    <text evidence="3">The sequence shown here is derived from an EMBL/GenBank/DDBJ whole genome shotgun (WGS) entry which is preliminary data.</text>
</comment>
<dbReference type="Proteomes" id="UP000034291">
    <property type="component" value="Unassembled WGS sequence"/>
</dbReference>
<feature type="region of interest" description="Disordered" evidence="1">
    <location>
        <begin position="384"/>
        <end position="405"/>
    </location>
</feature>
<proteinExistence type="predicted"/>
<dbReference type="Pfam" id="PF09804">
    <property type="entry name" value="DENND11"/>
    <property type="match status" value="1"/>
</dbReference>
<evidence type="ECO:0000256" key="1">
    <source>
        <dbReference type="SAM" id="MobiDB-lite"/>
    </source>
</evidence>
<gene>
    <name evidence="3" type="ORF">ARAM_003644</name>
</gene>
<feature type="region of interest" description="Disordered" evidence="1">
    <location>
        <begin position="507"/>
        <end position="581"/>
    </location>
</feature>
<sequence length="630" mass="69652">MDPASLRKKPLGLDVPRIVGNESPPAIAALFVIHFDIKAGYVVTWKRSIPGVEVEGAVEYKSLPSGLHNVSEDLVYFVHEEYAGISAFINCPAEEAERNAKMFAVGVLVPLSSGRLGKSWRHAPKLKDLALQYSEDVSNMRLLSEYWDTYELSANDVSAVPPDSPLESPLSLRLRAHGDRPDASHRNRVFSDAIVLETPRPALTPFHPASSLPDFLDTFGPLLFPLYRAALLRKRVLLMAEAPVHAPCNYVYDLSLLASLPNSLLPLLPLEGLPSLRPRPLFNVGVYDIPYLSSFVGASPNSEPDCAWIACSTDSVLSMKSELFDVLVTLPPSHSKDAAEKVYPTVSFFTPSPQKKTPQATELKATQRDVRRYKTLRKALRHIFRNEDTQSNNDDNSDAESTFSSSPIVEPLSWTRLAYTSFIWWASAGEKRDGFSEEEEEEHQIEQDARLLASVESLPSLPSSSVRQRSIQAMETPKQPPEVALVAYFRQLTTDIFITLSDVIARHDSQNGEDPNNGVSTPYDDDDDGDNATNNGLESDDDDNDDEALIGPAAGEDESTSPLLGPRPQTANQDTERGPVTVSTEDMVEMGLDVWSPADRIFVEELVLLWWGRTAYVDSARIRCCGISII</sequence>
<evidence type="ECO:0000313" key="3">
    <source>
        <dbReference type="EMBL" id="KKK26943.1"/>
    </source>
</evidence>
<feature type="compositionally biased region" description="Acidic residues" evidence="1">
    <location>
        <begin position="538"/>
        <end position="548"/>
    </location>
</feature>
<dbReference type="OrthoDB" id="2152680at2759"/>
<name>A0A0F8V5A4_9EURO</name>
<dbReference type="InterPro" id="IPR028115">
    <property type="entry name" value="DUF4484"/>
</dbReference>
<evidence type="ECO:0000259" key="2">
    <source>
        <dbReference type="Pfam" id="PF14831"/>
    </source>
</evidence>
<accession>A0A0F8V5A4</accession>
<feature type="domain" description="DUF4484" evidence="2">
    <location>
        <begin position="409"/>
        <end position="630"/>
    </location>
</feature>
<feature type="compositionally biased region" description="Polar residues" evidence="1">
    <location>
        <begin position="389"/>
        <end position="405"/>
    </location>
</feature>